<gene>
    <name evidence="1" type="ORF">QRO08_09875</name>
</gene>
<evidence type="ECO:0000313" key="1">
    <source>
        <dbReference type="EMBL" id="WIY50846.1"/>
    </source>
</evidence>
<dbReference type="Proteomes" id="UP001242732">
    <property type="component" value="Chromosome"/>
</dbReference>
<organism evidence="1 2">
    <name type="scientific">Paracidovorax citrulli</name>
    <name type="common">Acidovorax citrulli</name>
    <dbReference type="NCBI Taxonomy" id="80869"/>
    <lineage>
        <taxon>Bacteria</taxon>
        <taxon>Pseudomonadati</taxon>
        <taxon>Pseudomonadota</taxon>
        <taxon>Betaproteobacteria</taxon>
        <taxon>Burkholderiales</taxon>
        <taxon>Comamonadaceae</taxon>
        <taxon>Paracidovorax</taxon>
    </lineage>
</organism>
<dbReference type="RefSeq" id="WP_011795496.1">
    <property type="nucleotide sequence ID" value="NZ_CP023687.1"/>
</dbReference>
<reference evidence="1 2" key="1">
    <citation type="submission" date="2023-06" db="EMBL/GenBank/DDBJ databases">
        <authorList>
            <person name="Ham H."/>
            <person name="Park D.S."/>
        </authorList>
    </citation>
    <scope>NUCLEOTIDE SEQUENCE [LARGE SCALE GENOMIC DNA]</scope>
    <source>
        <strain evidence="1 2">KACC 17005</strain>
    </source>
</reference>
<proteinExistence type="predicted"/>
<accession>A0ABY9AVE0</accession>
<protein>
    <submittedName>
        <fullName evidence="1">Uncharacterized protein</fullName>
    </submittedName>
</protein>
<evidence type="ECO:0000313" key="2">
    <source>
        <dbReference type="Proteomes" id="UP001242732"/>
    </source>
</evidence>
<dbReference type="EMBL" id="CP127363">
    <property type="protein sequence ID" value="WIY50846.1"/>
    <property type="molecule type" value="Genomic_DNA"/>
</dbReference>
<name>A0ABY9AVE0_PARCI</name>
<keyword evidence="2" id="KW-1185">Reference proteome</keyword>
<sequence>MIPSLNIVKAGSGIYDVHIEDGGTEVDEFTATTIAGAIREAAARGYGARGFHIWYGAICIGTTTLTAMRHDAETLALKLLSVASQF</sequence>